<dbReference type="InterPro" id="IPR027417">
    <property type="entry name" value="P-loop_NTPase"/>
</dbReference>
<name>A0A7Y3RKT6_9PROT</name>
<keyword evidence="4 8" id="KW-0067">ATP-binding</keyword>
<dbReference type="PROSITE" id="PS50893">
    <property type="entry name" value="ABC_TRANSPORTER_2"/>
    <property type="match status" value="1"/>
</dbReference>
<dbReference type="Pfam" id="PF00005">
    <property type="entry name" value="ABC_tran"/>
    <property type="match status" value="1"/>
</dbReference>
<evidence type="ECO:0000313" key="9">
    <source>
        <dbReference type="Proteomes" id="UP000536835"/>
    </source>
</evidence>
<dbReference type="Gene3D" id="3.40.50.300">
    <property type="entry name" value="P-loop containing nucleotide triphosphate hydrolases"/>
    <property type="match status" value="1"/>
</dbReference>
<dbReference type="GO" id="GO:0022857">
    <property type="term" value="F:transmembrane transporter activity"/>
    <property type="evidence" value="ECO:0007669"/>
    <property type="project" value="InterPro"/>
</dbReference>
<reference evidence="8 9" key="1">
    <citation type="submission" date="2020-05" db="EMBL/GenBank/DDBJ databases">
        <title>Parvularcula mediterraneae sp. nov., isolated from polypropylene straw from shallow seawater of the seashore of Laganas in Zakynthos island, Greece.</title>
        <authorList>
            <person name="Szabo I."/>
            <person name="Al-Omari J."/>
            <person name="Rado J."/>
            <person name="Szerdahelyi G.S."/>
        </authorList>
    </citation>
    <scope>NUCLEOTIDE SEQUENCE [LARGE SCALE GENOMIC DNA]</scope>
    <source>
        <strain evidence="8 9">ZS-1/3</strain>
    </source>
</reference>
<evidence type="ECO:0000256" key="4">
    <source>
        <dbReference type="ARBA" id="ARBA00022840"/>
    </source>
</evidence>
<evidence type="ECO:0000313" key="8">
    <source>
        <dbReference type="EMBL" id="NNU15914.1"/>
    </source>
</evidence>
<dbReference type="InterPro" id="IPR003439">
    <property type="entry name" value="ABC_transporter-like_ATP-bd"/>
</dbReference>
<dbReference type="SUPFAM" id="SSF52540">
    <property type="entry name" value="P-loop containing nucleoside triphosphate hydrolases"/>
    <property type="match status" value="1"/>
</dbReference>
<dbReference type="PANTHER" id="PTHR43499:SF1">
    <property type="entry name" value="ABC TRANSPORTER I FAMILY MEMBER 1"/>
    <property type="match status" value="1"/>
</dbReference>
<keyword evidence="5" id="KW-1278">Translocase</keyword>
<dbReference type="NCBIfam" id="TIGR01189">
    <property type="entry name" value="ccmA"/>
    <property type="match status" value="1"/>
</dbReference>
<dbReference type="EMBL" id="JABFCX010000002">
    <property type="protein sequence ID" value="NNU15914.1"/>
    <property type="molecule type" value="Genomic_DNA"/>
</dbReference>
<sequence length="204" mass="22104">MAFEMALSLKDVEVSRAGRPVLAGVSMHMAPGSAVMVRGTNGSGKTSLLRAVAGLARHEGEIYFTRGVQVLDPAFMRSEEIHLVTPDGGHNPRLTVEETAQFESGFYGGDAEDALLQLGLVPQAEERVGALSTGQRRRLSLLRLLIDKRALWLLDEPFSGLDEEGRSIVRTLIEAHRSRGGVVLIALHDEEDIPGARTLRVEAA</sequence>
<accession>A0A7Y3RKT6</accession>
<evidence type="ECO:0000256" key="3">
    <source>
        <dbReference type="ARBA" id="ARBA00022748"/>
    </source>
</evidence>
<evidence type="ECO:0000259" key="7">
    <source>
        <dbReference type="PROSITE" id="PS50893"/>
    </source>
</evidence>
<dbReference type="GO" id="GO:0016887">
    <property type="term" value="F:ATP hydrolysis activity"/>
    <property type="evidence" value="ECO:0007669"/>
    <property type="project" value="InterPro"/>
</dbReference>
<dbReference type="SMART" id="SM00382">
    <property type="entry name" value="AAA"/>
    <property type="match status" value="1"/>
</dbReference>
<dbReference type="AlphaFoldDB" id="A0A7Y3RKT6"/>
<keyword evidence="6" id="KW-0472">Membrane</keyword>
<gene>
    <name evidence="8" type="primary">ccmA</name>
    <name evidence="8" type="ORF">HK107_06205</name>
</gene>
<dbReference type="PANTHER" id="PTHR43499">
    <property type="entry name" value="ABC TRANSPORTER I FAMILY MEMBER 1"/>
    <property type="match status" value="1"/>
</dbReference>
<evidence type="ECO:0000256" key="2">
    <source>
        <dbReference type="ARBA" id="ARBA00022741"/>
    </source>
</evidence>
<organism evidence="8 9">
    <name type="scientific">Parvularcula mediterranea</name>
    <dbReference type="NCBI Taxonomy" id="2732508"/>
    <lineage>
        <taxon>Bacteria</taxon>
        <taxon>Pseudomonadati</taxon>
        <taxon>Pseudomonadota</taxon>
        <taxon>Alphaproteobacteria</taxon>
        <taxon>Parvularculales</taxon>
        <taxon>Parvularculaceae</taxon>
        <taxon>Parvularcula</taxon>
    </lineage>
</organism>
<keyword evidence="9" id="KW-1185">Reference proteome</keyword>
<protein>
    <submittedName>
        <fullName evidence="8">Heme ABC exporter ATP-binding protein CcmA</fullName>
    </submittedName>
</protein>
<keyword evidence="1" id="KW-0813">Transport</keyword>
<comment type="caution">
    <text evidence="8">The sequence shown here is derived from an EMBL/GenBank/DDBJ whole genome shotgun (WGS) entry which is preliminary data.</text>
</comment>
<dbReference type="InterPro" id="IPR005895">
    <property type="entry name" value="ABC_transptr_haem_export_CcmA"/>
</dbReference>
<keyword evidence="2" id="KW-0547">Nucleotide-binding</keyword>
<feature type="domain" description="ABC transporter" evidence="7">
    <location>
        <begin position="7"/>
        <end position="203"/>
    </location>
</feature>
<dbReference type="InterPro" id="IPR003593">
    <property type="entry name" value="AAA+_ATPase"/>
</dbReference>
<proteinExistence type="predicted"/>
<evidence type="ECO:0000256" key="5">
    <source>
        <dbReference type="ARBA" id="ARBA00022967"/>
    </source>
</evidence>
<evidence type="ECO:0000256" key="6">
    <source>
        <dbReference type="ARBA" id="ARBA00023136"/>
    </source>
</evidence>
<dbReference type="Proteomes" id="UP000536835">
    <property type="component" value="Unassembled WGS sequence"/>
</dbReference>
<keyword evidence="3" id="KW-0201">Cytochrome c-type biogenesis</keyword>
<dbReference type="GO" id="GO:0017004">
    <property type="term" value="P:cytochrome complex assembly"/>
    <property type="evidence" value="ECO:0007669"/>
    <property type="project" value="UniProtKB-KW"/>
</dbReference>
<dbReference type="GO" id="GO:0005524">
    <property type="term" value="F:ATP binding"/>
    <property type="evidence" value="ECO:0007669"/>
    <property type="project" value="UniProtKB-KW"/>
</dbReference>
<dbReference type="RefSeq" id="WP_173197740.1">
    <property type="nucleotide sequence ID" value="NZ_JABFCX010000002.1"/>
</dbReference>
<evidence type="ECO:0000256" key="1">
    <source>
        <dbReference type="ARBA" id="ARBA00022448"/>
    </source>
</evidence>